<accession>F0RZG0</accession>
<dbReference type="RefSeq" id="WP_013607362.1">
    <property type="nucleotide sequence ID" value="NC_015152.1"/>
</dbReference>
<dbReference type="Gene3D" id="2.170.130.20">
    <property type="entry name" value="LCCL-like domain"/>
    <property type="match status" value="2"/>
</dbReference>
<dbReference type="Proteomes" id="UP000008466">
    <property type="component" value="Chromosome"/>
</dbReference>
<dbReference type="Pfam" id="PF03815">
    <property type="entry name" value="LCCL"/>
    <property type="match status" value="2"/>
</dbReference>
<dbReference type="PANTHER" id="PTHR31331">
    <property type="entry name" value="LCCL DOMAIN PROTEIN (AFU_ORTHOLOGUE AFUA_5G08630)"/>
    <property type="match status" value="1"/>
</dbReference>
<name>F0RZG0_SPHGB</name>
<dbReference type="HOGENOM" id="CLU_976279_0_0_12"/>
<evidence type="ECO:0000259" key="1">
    <source>
        <dbReference type="PROSITE" id="PS50820"/>
    </source>
</evidence>
<dbReference type="InterPro" id="IPR051957">
    <property type="entry name" value="CRISP-LCCL_domain"/>
</dbReference>
<dbReference type="PANTHER" id="PTHR31331:SF1">
    <property type="entry name" value="CYSTEINE RICH SECRETORY PROTEIN LCCL DOMAIN CONTAINING 2"/>
    <property type="match status" value="1"/>
</dbReference>
<dbReference type="SMART" id="SM00603">
    <property type="entry name" value="LCCL"/>
    <property type="match status" value="2"/>
</dbReference>
<organism evidence="2 3">
    <name type="scientific">Sphaerochaeta globosa (strain ATCC BAA-1886 / DSM 22777 / Buddy)</name>
    <name type="common">Spirochaeta sp. (strain Buddy)</name>
    <dbReference type="NCBI Taxonomy" id="158189"/>
    <lineage>
        <taxon>Bacteria</taxon>
        <taxon>Pseudomonadati</taxon>
        <taxon>Spirochaetota</taxon>
        <taxon>Spirochaetia</taxon>
        <taxon>Spirochaetales</taxon>
        <taxon>Sphaerochaetaceae</taxon>
        <taxon>Sphaerochaeta</taxon>
    </lineage>
</organism>
<dbReference type="PROSITE" id="PS51257">
    <property type="entry name" value="PROKAR_LIPOPROTEIN"/>
    <property type="match status" value="1"/>
</dbReference>
<dbReference type="STRING" id="158189.SpiBuddy_1687"/>
<evidence type="ECO:0000313" key="2">
    <source>
        <dbReference type="EMBL" id="ADY13512.1"/>
    </source>
</evidence>
<dbReference type="InterPro" id="IPR004043">
    <property type="entry name" value="LCCL"/>
</dbReference>
<dbReference type="EMBL" id="CP002541">
    <property type="protein sequence ID" value="ADY13512.1"/>
    <property type="molecule type" value="Genomic_DNA"/>
</dbReference>
<keyword evidence="3" id="KW-1185">Reference proteome</keyword>
<dbReference type="InterPro" id="IPR036609">
    <property type="entry name" value="LCCL_sf"/>
</dbReference>
<feature type="domain" description="LCCL" evidence="1">
    <location>
        <begin position="109"/>
        <end position="170"/>
    </location>
</feature>
<sequence>MKTGMLKGMSVLLLIGLLIGCTSGSFEIGPGGPSLNLEYSKEAKQAEVVEVEPAAVVEAEIEEEAAPSQTVKGKLPSLAAWDQNPESFTNIIGDRVTLQLPANGFESAIYGLGVYTTDSSIGTAAVHMGLITFAKGGEVTIEITDGRTSYGGLLRNGVVSGSYESWPLSFIFVDAQGNPISLESTGGVNIEWSDTVRELGLEIGERMTVSLPAGGSLRDVWGSDPYTGDTPIGSAAVHTGLITVAAGGKVTVEQLPRRAFFAGSEKNGISSYEFDAPIDAFTFVL</sequence>
<dbReference type="PROSITE" id="PS50820">
    <property type="entry name" value="LCCL"/>
    <property type="match status" value="2"/>
</dbReference>
<protein>
    <submittedName>
        <fullName evidence="2">LCCL domain protein</fullName>
    </submittedName>
</protein>
<gene>
    <name evidence="2" type="ordered locus">SpiBuddy_1687</name>
</gene>
<feature type="domain" description="LCCL" evidence="1">
    <location>
        <begin position="219"/>
        <end position="281"/>
    </location>
</feature>
<dbReference type="OrthoDB" id="9814546at2"/>
<reference evidence="3" key="1">
    <citation type="submission" date="2011-02" db="EMBL/GenBank/DDBJ databases">
        <title>Complete sequence of Spirochaeta sp. Buddy.</title>
        <authorList>
            <person name="Lucas S."/>
            <person name="Copeland A."/>
            <person name="Lapidus A."/>
            <person name="Cheng J.-F."/>
            <person name="Goodwin L."/>
            <person name="Pitluck S."/>
            <person name="Zeytun A."/>
            <person name="Detter J.C."/>
            <person name="Han C."/>
            <person name="Tapia R."/>
            <person name="Land M."/>
            <person name="Hauser L."/>
            <person name="Kyrpides N."/>
            <person name="Ivanova N."/>
            <person name="Mikhailova N."/>
            <person name="Pagani I."/>
            <person name="Ritalahti K.M."/>
            <person name="Loeffler F.E."/>
            <person name="Woyke T."/>
        </authorList>
    </citation>
    <scope>NUCLEOTIDE SEQUENCE [LARGE SCALE GENOMIC DNA]</scope>
    <source>
        <strain evidence="3">ATCC BAA-1886 / DSM 22777 / Buddy</strain>
    </source>
</reference>
<dbReference type="AlphaFoldDB" id="F0RZG0"/>
<dbReference type="KEGG" id="sbu:SpiBuddy_1687"/>
<evidence type="ECO:0000313" key="3">
    <source>
        <dbReference type="Proteomes" id="UP000008466"/>
    </source>
</evidence>
<proteinExistence type="predicted"/>
<dbReference type="SUPFAM" id="SSF69848">
    <property type="entry name" value="LCCL domain"/>
    <property type="match status" value="2"/>
</dbReference>